<evidence type="ECO:0000256" key="1">
    <source>
        <dbReference type="ARBA" id="ARBA00009184"/>
    </source>
</evidence>
<dbReference type="RefSeq" id="WP_015757240.1">
    <property type="nucleotide sequence ID" value="NC_013216.1"/>
</dbReference>
<dbReference type="GO" id="GO:0005737">
    <property type="term" value="C:cytoplasm"/>
    <property type="evidence" value="ECO:0007669"/>
    <property type="project" value="TreeGrafter"/>
</dbReference>
<dbReference type="Gene3D" id="3.40.50.1000">
    <property type="entry name" value="HAD superfamily/HAD-like"/>
    <property type="match status" value="1"/>
</dbReference>
<dbReference type="PANTHER" id="PTHR43344:SF21">
    <property type="entry name" value="POLYOL PHOSPHATE PHOSPHATASE PYP1"/>
    <property type="match status" value="1"/>
</dbReference>
<evidence type="ECO:0000313" key="3">
    <source>
        <dbReference type="EMBL" id="ACV62529.1"/>
    </source>
</evidence>
<dbReference type="eggNOG" id="COG4359">
    <property type="taxonomic scope" value="Bacteria"/>
</dbReference>
<dbReference type="NCBIfam" id="TIGR01489">
    <property type="entry name" value="DKMTPPase-SF"/>
    <property type="match status" value="1"/>
</dbReference>
<dbReference type="NCBIfam" id="TIGR01488">
    <property type="entry name" value="HAD-SF-IB"/>
    <property type="match status" value="1"/>
</dbReference>
<keyword evidence="2" id="KW-0378">Hydrolase</keyword>
<dbReference type="STRING" id="485916.Dtox_1672"/>
<comment type="similarity">
    <text evidence="1">Belongs to the HAD-like hydrolase superfamily. SerB family.</text>
</comment>
<dbReference type="GO" id="GO:0006564">
    <property type="term" value="P:L-serine biosynthetic process"/>
    <property type="evidence" value="ECO:0007669"/>
    <property type="project" value="TreeGrafter"/>
</dbReference>
<dbReference type="PANTHER" id="PTHR43344">
    <property type="entry name" value="PHOSPHOSERINE PHOSPHATASE"/>
    <property type="match status" value="1"/>
</dbReference>
<dbReference type="InterPro" id="IPR050582">
    <property type="entry name" value="HAD-like_SerB"/>
</dbReference>
<name>C8VWV3_DESAS</name>
<dbReference type="GO" id="GO:0000287">
    <property type="term" value="F:magnesium ion binding"/>
    <property type="evidence" value="ECO:0007669"/>
    <property type="project" value="TreeGrafter"/>
</dbReference>
<dbReference type="GO" id="GO:0036424">
    <property type="term" value="F:L-phosphoserine phosphatase activity"/>
    <property type="evidence" value="ECO:0007669"/>
    <property type="project" value="TreeGrafter"/>
</dbReference>
<dbReference type="Gene3D" id="3.90.1470.20">
    <property type="match status" value="1"/>
</dbReference>
<proteinExistence type="inferred from homology"/>
<dbReference type="SUPFAM" id="SSF56784">
    <property type="entry name" value="HAD-like"/>
    <property type="match status" value="1"/>
</dbReference>
<sequence>MSRNFFIDFDGTITEQDVVFTMIKTFCREGWQEINGRWERGEISTEQCAQKTFNLMSAGREDILNLASAIKIDPYFPEFLRLCRQNKENVVILSDGYDLIIAHILKKAGIELPFYANRLLVEGNRFSIACTHHNKDCGRCGTCKTGLLHRLKEKNSRTVFVGDGYSDTCVAREADIILAKEPLLGYCLNNDIPALPINNFSDVIKLLPEL</sequence>
<dbReference type="SMR" id="C8VWV3"/>
<gene>
    <name evidence="3" type="ordered locus">Dtox_1672</name>
</gene>
<dbReference type="InterPro" id="IPR023214">
    <property type="entry name" value="HAD_sf"/>
</dbReference>
<protein>
    <submittedName>
        <fullName evidence="3">2,3-diketo-5-methylthio-1-phosphopentanephosphat ase</fullName>
    </submittedName>
</protein>
<accession>C8VWV3</accession>
<dbReference type="AlphaFoldDB" id="C8VWV3"/>
<dbReference type="OrthoDB" id="9804940at2"/>
<evidence type="ECO:0000256" key="2">
    <source>
        <dbReference type="ARBA" id="ARBA00022801"/>
    </source>
</evidence>
<dbReference type="EMBL" id="CP001720">
    <property type="protein sequence ID" value="ACV62529.1"/>
    <property type="molecule type" value="Genomic_DNA"/>
</dbReference>
<dbReference type="Pfam" id="PF12710">
    <property type="entry name" value="HAD"/>
    <property type="match status" value="1"/>
</dbReference>
<dbReference type="HOGENOM" id="CLU_058495_2_0_9"/>
<dbReference type="InterPro" id="IPR036412">
    <property type="entry name" value="HAD-like_sf"/>
</dbReference>
<dbReference type="InterPro" id="IPR006384">
    <property type="entry name" value="HAD_hydro_PyrdxlP_Pase-like"/>
</dbReference>
<dbReference type="KEGG" id="dae:Dtox_1672"/>
<dbReference type="Proteomes" id="UP000002217">
    <property type="component" value="Chromosome"/>
</dbReference>
<evidence type="ECO:0000313" key="4">
    <source>
        <dbReference type="Proteomes" id="UP000002217"/>
    </source>
</evidence>
<organism evidence="3 4">
    <name type="scientific">Desulfofarcimen acetoxidans (strain ATCC 49208 / DSM 771 / KCTC 5769 / VKM B-1644 / 5575)</name>
    <name type="common">Desulfotomaculum acetoxidans</name>
    <dbReference type="NCBI Taxonomy" id="485916"/>
    <lineage>
        <taxon>Bacteria</taxon>
        <taxon>Bacillati</taxon>
        <taxon>Bacillota</taxon>
        <taxon>Clostridia</taxon>
        <taxon>Eubacteriales</taxon>
        <taxon>Peptococcaceae</taxon>
        <taxon>Desulfofarcimen</taxon>
    </lineage>
</organism>
<reference evidence="3 4" key="1">
    <citation type="journal article" date="2009" name="Stand. Genomic Sci.">
        <title>Complete genome sequence of Desulfotomaculum acetoxidans type strain (5575).</title>
        <authorList>
            <person name="Spring S."/>
            <person name="Lapidus A."/>
            <person name="Schroder M."/>
            <person name="Gleim D."/>
            <person name="Sims D."/>
            <person name="Meincke L."/>
            <person name="Glavina Del Rio T."/>
            <person name="Tice H."/>
            <person name="Copeland A."/>
            <person name="Cheng J.F."/>
            <person name="Lucas S."/>
            <person name="Chen F."/>
            <person name="Nolan M."/>
            <person name="Bruce D."/>
            <person name="Goodwin L."/>
            <person name="Pitluck S."/>
            <person name="Ivanova N."/>
            <person name="Mavromatis K."/>
            <person name="Mikhailova N."/>
            <person name="Pati A."/>
            <person name="Chen A."/>
            <person name="Palaniappan K."/>
            <person name="Land M."/>
            <person name="Hauser L."/>
            <person name="Chang Y.J."/>
            <person name="Jeffries C.D."/>
            <person name="Chain P."/>
            <person name="Saunders E."/>
            <person name="Brettin T."/>
            <person name="Detter J.C."/>
            <person name="Goker M."/>
            <person name="Bristow J."/>
            <person name="Eisen J.A."/>
            <person name="Markowitz V."/>
            <person name="Hugenholtz P."/>
            <person name="Kyrpides N.C."/>
            <person name="Klenk H.P."/>
            <person name="Han C."/>
        </authorList>
    </citation>
    <scope>NUCLEOTIDE SEQUENCE [LARGE SCALE GENOMIC DNA]</scope>
    <source>
        <strain evidence="4">ATCC 49208 / DSM 771 / VKM B-1644</strain>
    </source>
</reference>
<keyword evidence="4" id="KW-1185">Reference proteome</keyword>